<dbReference type="Gene3D" id="3.30.1440.10">
    <property type="match status" value="1"/>
</dbReference>
<evidence type="ECO:0000256" key="4">
    <source>
        <dbReference type="ARBA" id="ARBA00022884"/>
    </source>
</evidence>
<dbReference type="GO" id="GO:0006412">
    <property type="term" value="P:translation"/>
    <property type="evidence" value="ECO:0007669"/>
    <property type="project" value="UniProtKB-UniRule"/>
</dbReference>
<comment type="subunit">
    <text evidence="7">Part of the 50S ribosomal subunit; contacts the 5S rRNA and probably tRNA. Forms a bridge to the 30S subunit in the 70S ribosome.</text>
</comment>
<dbReference type="EMBL" id="DSDY01000116">
    <property type="protein sequence ID" value="HDS10695.1"/>
    <property type="molecule type" value="Genomic_DNA"/>
</dbReference>
<comment type="similarity">
    <text evidence="1 7 8">Belongs to the universal ribosomal protein uL5 family.</text>
</comment>
<reference evidence="11" key="1">
    <citation type="journal article" date="2020" name="mSystems">
        <title>Genome- and Community-Level Interaction Insights into Carbon Utilization and Element Cycling Functions of Hydrothermarchaeota in Hydrothermal Sediment.</title>
        <authorList>
            <person name="Zhou Z."/>
            <person name="Liu Y."/>
            <person name="Xu W."/>
            <person name="Pan J."/>
            <person name="Luo Z.H."/>
            <person name="Li M."/>
        </authorList>
    </citation>
    <scope>NUCLEOTIDE SEQUENCE [LARGE SCALE GENOMIC DNA]</scope>
    <source>
        <strain evidence="11">SpSt-123</strain>
    </source>
</reference>
<dbReference type="HAMAP" id="MF_01333_A">
    <property type="entry name" value="Ribosomal_uL5_A"/>
    <property type="match status" value="1"/>
</dbReference>
<dbReference type="InterPro" id="IPR022804">
    <property type="entry name" value="Ribosomal_uL5_arc"/>
</dbReference>
<dbReference type="GO" id="GO:0000049">
    <property type="term" value="F:tRNA binding"/>
    <property type="evidence" value="ECO:0007669"/>
    <property type="project" value="UniProtKB-UniRule"/>
</dbReference>
<evidence type="ECO:0000256" key="8">
    <source>
        <dbReference type="RuleBase" id="RU003930"/>
    </source>
</evidence>
<name>A0A7C1E425_9CREN</name>
<keyword evidence="3 7" id="KW-0699">rRNA-binding</keyword>
<dbReference type="PANTHER" id="PTHR11994">
    <property type="entry name" value="60S RIBOSOMAL PROTEIN L11-RELATED"/>
    <property type="match status" value="1"/>
</dbReference>
<dbReference type="GO" id="GO:1990904">
    <property type="term" value="C:ribonucleoprotein complex"/>
    <property type="evidence" value="ECO:0007669"/>
    <property type="project" value="UniProtKB-KW"/>
</dbReference>
<dbReference type="Pfam" id="PF00281">
    <property type="entry name" value="Ribosomal_L5"/>
    <property type="match status" value="1"/>
</dbReference>
<keyword evidence="6 7" id="KW-0687">Ribonucleoprotein</keyword>
<evidence type="ECO:0000256" key="6">
    <source>
        <dbReference type="ARBA" id="ARBA00023274"/>
    </source>
</evidence>
<dbReference type="InterPro" id="IPR031310">
    <property type="entry name" value="Ribosomal_uL5_N"/>
</dbReference>
<dbReference type="GO" id="GO:0019843">
    <property type="term" value="F:rRNA binding"/>
    <property type="evidence" value="ECO:0007669"/>
    <property type="project" value="UniProtKB-UniRule"/>
</dbReference>
<dbReference type="GO" id="GO:0003735">
    <property type="term" value="F:structural constituent of ribosome"/>
    <property type="evidence" value="ECO:0007669"/>
    <property type="project" value="InterPro"/>
</dbReference>
<evidence type="ECO:0000259" key="9">
    <source>
        <dbReference type="Pfam" id="PF00281"/>
    </source>
</evidence>
<gene>
    <name evidence="7" type="primary">rpl5</name>
    <name evidence="11" type="ORF">ENO04_03650</name>
</gene>
<sequence length="190" mass="21258">MAVATTGIDVQRKIEEAVARWSSNPMLKPRLAKVTVNVALGAGGERLQRIAKALEEITGQTPSFRRAKKTIREFGIKKGESIAVAVTLRKDKAVAFLRRALEAVGYRIKLSSFDDYGNVSFGIPEHISIPGVKYDPDIGIFGMDVCITIERPGYRVARRRVKRGRIPRRHRVNKWDAIAFLVKEFGVKIV</sequence>
<comment type="function">
    <text evidence="7">This is 1 of the proteins that bind and probably mediate the attachment of the 5S RNA into the large ribosomal subunit, where it forms part of the central protuberance. In the 70S ribosome it contacts protein S13 of the 30S subunit (bridge B1b), connecting the 2 subunits; this bridge is implicated in subunit movement. May contact the P site tRNA; the 5S rRNA and some of its associated proteins might help stabilize positioning of ribosome-bound tRNAs.</text>
</comment>
<evidence type="ECO:0000256" key="7">
    <source>
        <dbReference type="HAMAP-Rule" id="MF_01333"/>
    </source>
</evidence>
<protein>
    <recommendedName>
        <fullName evidence="7">Large ribosomal subunit protein uL5</fullName>
    </recommendedName>
</protein>
<keyword evidence="5 7" id="KW-0689">Ribosomal protein</keyword>
<organism evidence="11">
    <name type="scientific">Fervidicoccus fontis</name>
    <dbReference type="NCBI Taxonomy" id="683846"/>
    <lineage>
        <taxon>Archaea</taxon>
        <taxon>Thermoproteota</taxon>
        <taxon>Thermoprotei</taxon>
        <taxon>Fervidicoccales</taxon>
        <taxon>Fervidicoccaceae</taxon>
        <taxon>Fervidicoccus</taxon>
    </lineage>
</organism>
<dbReference type="Pfam" id="PF00673">
    <property type="entry name" value="Ribosomal_L5_C"/>
    <property type="match status" value="1"/>
</dbReference>
<dbReference type="SUPFAM" id="SSF55282">
    <property type="entry name" value="RL5-like"/>
    <property type="match status" value="1"/>
</dbReference>
<keyword evidence="4 7" id="KW-0694">RNA-binding</keyword>
<comment type="caution">
    <text evidence="11">The sequence shown here is derived from an EMBL/GenBank/DDBJ whole genome shotgun (WGS) entry which is preliminary data.</text>
</comment>
<feature type="domain" description="Large ribosomal subunit protein uL5 N-terminal" evidence="9">
    <location>
        <begin position="24"/>
        <end position="77"/>
    </location>
</feature>
<dbReference type="InterPro" id="IPR002132">
    <property type="entry name" value="Ribosomal_uL5"/>
</dbReference>
<evidence type="ECO:0000256" key="3">
    <source>
        <dbReference type="ARBA" id="ARBA00022730"/>
    </source>
</evidence>
<keyword evidence="2 7" id="KW-0820">tRNA-binding</keyword>
<dbReference type="AlphaFoldDB" id="A0A7C1E425"/>
<dbReference type="GO" id="GO:0005840">
    <property type="term" value="C:ribosome"/>
    <property type="evidence" value="ECO:0007669"/>
    <property type="project" value="UniProtKB-KW"/>
</dbReference>
<dbReference type="NCBIfam" id="NF003258">
    <property type="entry name" value="PRK04219.1"/>
    <property type="match status" value="1"/>
</dbReference>
<evidence type="ECO:0000256" key="5">
    <source>
        <dbReference type="ARBA" id="ARBA00022980"/>
    </source>
</evidence>
<dbReference type="FunFam" id="3.30.1440.10:FF:000002">
    <property type="entry name" value="60S ribosomal protein L11"/>
    <property type="match status" value="1"/>
</dbReference>
<dbReference type="InterPro" id="IPR022803">
    <property type="entry name" value="Ribosomal_uL5_dom_sf"/>
</dbReference>
<evidence type="ECO:0000256" key="1">
    <source>
        <dbReference type="ARBA" id="ARBA00008553"/>
    </source>
</evidence>
<dbReference type="PIRSF" id="PIRSF002161">
    <property type="entry name" value="Ribosomal_L5"/>
    <property type="match status" value="1"/>
</dbReference>
<evidence type="ECO:0000256" key="2">
    <source>
        <dbReference type="ARBA" id="ARBA00022555"/>
    </source>
</evidence>
<proteinExistence type="inferred from homology"/>
<evidence type="ECO:0000313" key="11">
    <source>
        <dbReference type="EMBL" id="HDS10695.1"/>
    </source>
</evidence>
<dbReference type="InterPro" id="IPR057266">
    <property type="entry name" value="Ribosomal_uL5_euk/arc-type"/>
</dbReference>
<accession>A0A7C1E425</accession>
<evidence type="ECO:0000259" key="10">
    <source>
        <dbReference type="Pfam" id="PF00673"/>
    </source>
</evidence>
<feature type="domain" description="Large ribosomal subunit protein uL5 C-terminal" evidence="10">
    <location>
        <begin position="82"/>
        <end position="160"/>
    </location>
</feature>
<dbReference type="InterPro" id="IPR031309">
    <property type="entry name" value="Ribosomal_uL5_C"/>
</dbReference>